<reference evidence="1" key="1">
    <citation type="submission" date="2019-10" db="EMBL/GenBank/DDBJ databases">
        <authorList>
            <consortium name="DOE Joint Genome Institute"/>
            <person name="Kuo A."/>
            <person name="Miyauchi S."/>
            <person name="Kiss E."/>
            <person name="Drula E."/>
            <person name="Kohler A."/>
            <person name="Sanchez-Garcia M."/>
            <person name="Andreopoulos B."/>
            <person name="Barry K.W."/>
            <person name="Bonito G."/>
            <person name="Buee M."/>
            <person name="Carver A."/>
            <person name="Chen C."/>
            <person name="Cichocki N."/>
            <person name="Clum A."/>
            <person name="Culley D."/>
            <person name="Crous P.W."/>
            <person name="Fauchery L."/>
            <person name="Girlanda M."/>
            <person name="Hayes R."/>
            <person name="Keri Z."/>
            <person name="Labutti K."/>
            <person name="Lipzen A."/>
            <person name="Lombard V."/>
            <person name="Magnuson J."/>
            <person name="Maillard F."/>
            <person name="Morin E."/>
            <person name="Murat C."/>
            <person name="Nolan M."/>
            <person name="Ohm R."/>
            <person name="Pangilinan J."/>
            <person name="Pereira M."/>
            <person name="Perotto S."/>
            <person name="Peter M."/>
            <person name="Riley R."/>
            <person name="Sitrit Y."/>
            <person name="Stielow B."/>
            <person name="Szollosi G."/>
            <person name="Zifcakova L."/>
            <person name="Stursova M."/>
            <person name="Spatafora J.W."/>
            <person name="Tedersoo L."/>
            <person name="Vaario L.-M."/>
            <person name="Yamada A."/>
            <person name="Yan M."/>
            <person name="Wang P."/>
            <person name="Xu J."/>
            <person name="Bruns T."/>
            <person name="Baldrian P."/>
            <person name="Vilgalys R."/>
            <person name="Henrissat B."/>
            <person name="Grigoriev I.V."/>
            <person name="Hibbett D."/>
            <person name="Nagy L.G."/>
            <person name="Martin F.M."/>
        </authorList>
    </citation>
    <scope>NUCLEOTIDE SEQUENCE</scope>
    <source>
        <strain evidence="1">P2</strain>
    </source>
</reference>
<comment type="caution">
    <text evidence="1">The sequence shown here is derived from an EMBL/GenBank/DDBJ whole genome shotgun (WGS) entry which is preliminary data.</text>
</comment>
<evidence type="ECO:0000313" key="2">
    <source>
        <dbReference type="Proteomes" id="UP000886501"/>
    </source>
</evidence>
<reference evidence="1" key="2">
    <citation type="journal article" date="2020" name="Nat. Commun.">
        <title>Large-scale genome sequencing of mycorrhizal fungi provides insights into the early evolution of symbiotic traits.</title>
        <authorList>
            <person name="Miyauchi S."/>
            <person name="Kiss E."/>
            <person name="Kuo A."/>
            <person name="Drula E."/>
            <person name="Kohler A."/>
            <person name="Sanchez-Garcia M."/>
            <person name="Morin E."/>
            <person name="Andreopoulos B."/>
            <person name="Barry K.W."/>
            <person name="Bonito G."/>
            <person name="Buee M."/>
            <person name="Carver A."/>
            <person name="Chen C."/>
            <person name="Cichocki N."/>
            <person name="Clum A."/>
            <person name="Culley D."/>
            <person name="Crous P.W."/>
            <person name="Fauchery L."/>
            <person name="Girlanda M."/>
            <person name="Hayes R.D."/>
            <person name="Keri Z."/>
            <person name="LaButti K."/>
            <person name="Lipzen A."/>
            <person name="Lombard V."/>
            <person name="Magnuson J."/>
            <person name="Maillard F."/>
            <person name="Murat C."/>
            <person name="Nolan M."/>
            <person name="Ohm R.A."/>
            <person name="Pangilinan J."/>
            <person name="Pereira M.F."/>
            <person name="Perotto S."/>
            <person name="Peter M."/>
            <person name="Pfister S."/>
            <person name="Riley R."/>
            <person name="Sitrit Y."/>
            <person name="Stielow J.B."/>
            <person name="Szollosi G."/>
            <person name="Zifcakova L."/>
            <person name="Stursova M."/>
            <person name="Spatafora J.W."/>
            <person name="Tedersoo L."/>
            <person name="Vaario L.M."/>
            <person name="Yamada A."/>
            <person name="Yan M."/>
            <person name="Wang P."/>
            <person name="Xu J."/>
            <person name="Bruns T."/>
            <person name="Baldrian P."/>
            <person name="Vilgalys R."/>
            <person name="Dunand C."/>
            <person name="Henrissat B."/>
            <person name="Grigoriev I.V."/>
            <person name="Hibbett D."/>
            <person name="Nagy L.G."/>
            <person name="Martin F.M."/>
        </authorList>
    </citation>
    <scope>NUCLEOTIDE SEQUENCE</scope>
    <source>
        <strain evidence="1">P2</strain>
    </source>
</reference>
<accession>A0ACB6Z0N2</accession>
<proteinExistence type="predicted"/>
<keyword evidence="2" id="KW-1185">Reference proteome</keyword>
<organism evidence="1 2">
    <name type="scientific">Thelephora ganbajun</name>
    <name type="common">Ganba fungus</name>
    <dbReference type="NCBI Taxonomy" id="370292"/>
    <lineage>
        <taxon>Eukaryota</taxon>
        <taxon>Fungi</taxon>
        <taxon>Dikarya</taxon>
        <taxon>Basidiomycota</taxon>
        <taxon>Agaricomycotina</taxon>
        <taxon>Agaricomycetes</taxon>
        <taxon>Thelephorales</taxon>
        <taxon>Thelephoraceae</taxon>
        <taxon>Thelephora</taxon>
    </lineage>
</organism>
<dbReference type="EMBL" id="MU118280">
    <property type="protein sequence ID" value="KAF9643123.1"/>
    <property type="molecule type" value="Genomic_DNA"/>
</dbReference>
<name>A0ACB6Z0N2_THEGA</name>
<sequence>MLKRQTSGPKTVHKKRKGNATYSVASLDPIDDNKVVENVRIWDISTSKSTGCMTVSRKTLKHYSQVSLPEEPSTTKKPGGVEEDVHVEDTGILADSESPSEPVEKRPKRKRVRAVKENDSTRMEDWLQSRSVVVDEFLRLDGLGDALNDPELAFQMQ</sequence>
<protein>
    <submittedName>
        <fullName evidence="1">Uncharacterized protein</fullName>
    </submittedName>
</protein>
<gene>
    <name evidence="1" type="ORF">BDM02DRAFT_3192169</name>
</gene>
<dbReference type="Proteomes" id="UP000886501">
    <property type="component" value="Unassembled WGS sequence"/>
</dbReference>
<evidence type="ECO:0000313" key="1">
    <source>
        <dbReference type="EMBL" id="KAF9643123.1"/>
    </source>
</evidence>